<evidence type="ECO:0000313" key="2">
    <source>
        <dbReference type="Proteomes" id="UP000552644"/>
    </source>
</evidence>
<dbReference type="PANTHER" id="PTHR34817">
    <property type="entry name" value="NUCLEOTIDYLTRANSFERASE"/>
    <property type="match status" value="1"/>
</dbReference>
<dbReference type="PANTHER" id="PTHR34817:SF1">
    <property type="entry name" value="NUCLEOTIDYLTRANSFERASE"/>
    <property type="match status" value="1"/>
</dbReference>
<dbReference type="Pfam" id="PF10127">
    <property type="entry name" value="RlaP"/>
    <property type="match status" value="1"/>
</dbReference>
<comment type="caution">
    <text evidence="1">The sequence shown here is derived from an EMBL/GenBank/DDBJ whole genome shotgun (WGS) entry which is preliminary data.</text>
</comment>
<proteinExistence type="predicted"/>
<evidence type="ECO:0000313" key="1">
    <source>
        <dbReference type="EMBL" id="MBB4916234.1"/>
    </source>
</evidence>
<dbReference type="AlphaFoldDB" id="A0A7W7QML9"/>
<protein>
    <recommendedName>
        <fullName evidence="3">Nucleotidyltransferase</fullName>
    </recommendedName>
</protein>
<dbReference type="EMBL" id="JACHJP010000003">
    <property type="protein sequence ID" value="MBB4916234.1"/>
    <property type="molecule type" value="Genomic_DNA"/>
</dbReference>
<accession>A0A7W7QML9</accession>
<reference evidence="1 2" key="1">
    <citation type="submission" date="2020-08" db="EMBL/GenBank/DDBJ databases">
        <title>Genomic Encyclopedia of Type Strains, Phase III (KMG-III): the genomes of soil and plant-associated and newly described type strains.</title>
        <authorList>
            <person name="Whitman W."/>
        </authorList>
    </citation>
    <scope>NUCLEOTIDE SEQUENCE [LARGE SCALE GENOMIC DNA]</scope>
    <source>
        <strain evidence="1 2">CECT 8840</strain>
    </source>
</reference>
<name>A0A7W7QML9_9ACTN</name>
<evidence type="ECO:0008006" key="3">
    <source>
        <dbReference type="Google" id="ProtNLM"/>
    </source>
</evidence>
<keyword evidence="2" id="KW-1185">Reference proteome</keyword>
<gene>
    <name evidence="1" type="ORF">FHS44_003322</name>
</gene>
<sequence>MTGWMKHGGPDFQEIADRHTIFRFQVGSGLHGTAIAGTDDRDEMGICVEPASYVVGLRRFDQYVYRTQPEGVRSGHGDLDLTVYSLRKWMRLALDGNPTVLLGLFVPEAEIVSITDLGRDLLTEGPGFILSRQAGHRFLGYLRSQRERMVEHPNGKRTNRPELIALHGYDTKFAGHMVRLGAQGVELMEHGTITLPMPEPWRSLITGIRKGEHTREETLAIAADLEARLEKLLSTSPLPETPDRDRSDQWLINAYTQTWSTEA</sequence>
<dbReference type="InterPro" id="IPR018775">
    <property type="entry name" value="RlaP"/>
</dbReference>
<organism evidence="1 2">
    <name type="scientific">Streptosporangium saharense</name>
    <dbReference type="NCBI Taxonomy" id="1706840"/>
    <lineage>
        <taxon>Bacteria</taxon>
        <taxon>Bacillati</taxon>
        <taxon>Actinomycetota</taxon>
        <taxon>Actinomycetes</taxon>
        <taxon>Streptosporangiales</taxon>
        <taxon>Streptosporangiaceae</taxon>
        <taxon>Streptosporangium</taxon>
    </lineage>
</organism>
<dbReference type="Proteomes" id="UP000552644">
    <property type="component" value="Unassembled WGS sequence"/>
</dbReference>